<name>A0A1S7TNZ3_9HYPH</name>
<dbReference type="AlphaFoldDB" id="A0A1S7TNZ3"/>
<gene>
    <name evidence="1" type="ORF">AGR7A_Cc290091</name>
</gene>
<sequence length="64" mass="7426">MIRPGNVEETGRVARMTVVPPNGLEHFQEKWIPVFRPEMRRGFCDSRGQRNMSGPFFLFCRGQA</sequence>
<keyword evidence="2" id="KW-1185">Reference proteome</keyword>
<comment type="caution">
    <text evidence="1">The sequence shown here is derived from an EMBL/GenBank/DDBJ whole genome shotgun (WGS) entry which is preliminary data.</text>
</comment>
<organism evidence="1 2">
    <name type="scientific">Agrobacterium deltaense NCPPB 1641</name>
    <dbReference type="NCBI Taxonomy" id="1183425"/>
    <lineage>
        <taxon>Bacteria</taxon>
        <taxon>Pseudomonadati</taxon>
        <taxon>Pseudomonadota</taxon>
        <taxon>Alphaproteobacteria</taxon>
        <taxon>Hyphomicrobiales</taxon>
        <taxon>Rhizobiaceae</taxon>
        <taxon>Rhizobium/Agrobacterium group</taxon>
        <taxon>Agrobacterium</taxon>
    </lineage>
</organism>
<reference evidence="1" key="1">
    <citation type="submission" date="2016-01" db="EMBL/GenBank/DDBJ databases">
        <authorList>
            <person name="Regsiter A."/>
            <person name="william w."/>
        </authorList>
    </citation>
    <scope>NUCLEOTIDE SEQUENCE</scope>
    <source>
        <strain evidence="1">NCPPB 1641</strain>
    </source>
</reference>
<proteinExistence type="predicted"/>
<evidence type="ECO:0000313" key="1">
    <source>
        <dbReference type="EMBL" id="CVI56334.1"/>
    </source>
</evidence>
<dbReference type="EMBL" id="FCNP01000022">
    <property type="protein sequence ID" value="CVI56334.1"/>
    <property type="molecule type" value="Genomic_DNA"/>
</dbReference>
<protein>
    <submittedName>
        <fullName evidence="1">Uncharacterized protein</fullName>
    </submittedName>
</protein>
<dbReference type="Proteomes" id="UP000192140">
    <property type="component" value="Unassembled WGS sequence"/>
</dbReference>
<evidence type="ECO:0000313" key="2">
    <source>
        <dbReference type="Proteomes" id="UP000192140"/>
    </source>
</evidence>
<accession>A0A1S7TNZ3</accession>